<evidence type="ECO:0000256" key="1">
    <source>
        <dbReference type="SAM" id="SignalP"/>
    </source>
</evidence>
<feature type="domain" description="MAM" evidence="2">
    <location>
        <begin position="418"/>
        <end position="589"/>
    </location>
</feature>
<accession>A0A6L2PJG5</accession>
<feature type="signal peptide" evidence="1">
    <location>
        <begin position="1"/>
        <end position="27"/>
    </location>
</feature>
<feature type="chain" id="PRO_5027060897" description="MAM domain-containing protein" evidence="1">
    <location>
        <begin position="28"/>
        <end position="799"/>
    </location>
</feature>
<dbReference type="InterPro" id="IPR013320">
    <property type="entry name" value="ConA-like_dom_sf"/>
</dbReference>
<reference evidence="4" key="1">
    <citation type="submission" date="2020-01" db="EMBL/GenBank/DDBJ databases">
        <title>Draft genome sequence of the Termite Coptotermes fromosanus.</title>
        <authorList>
            <person name="Itakura S."/>
            <person name="Yosikawa Y."/>
            <person name="Umezawa K."/>
        </authorList>
    </citation>
    <scope>NUCLEOTIDE SEQUENCE [LARGE SCALE GENOMIC DNA]</scope>
</reference>
<dbReference type="PROSITE" id="PS50060">
    <property type="entry name" value="MAM_2"/>
    <property type="match status" value="4"/>
</dbReference>
<dbReference type="EMBL" id="BLKM01000236">
    <property type="protein sequence ID" value="GFG30608.1"/>
    <property type="molecule type" value="Genomic_DNA"/>
</dbReference>
<evidence type="ECO:0000313" key="4">
    <source>
        <dbReference type="Proteomes" id="UP000502823"/>
    </source>
</evidence>
<dbReference type="SUPFAM" id="SSF49899">
    <property type="entry name" value="Concanavalin A-like lectins/glucanases"/>
    <property type="match status" value="4"/>
</dbReference>
<dbReference type="CDD" id="cd06263">
    <property type="entry name" value="MAM"/>
    <property type="match status" value="3"/>
</dbReference>
<sequence length="799" mass="87714">MRTGTNNSSRQRMALVVLHLLSTCTAAFPTVIAARHENAAVVRSTHHRANLSSLAEICDFGSDNDLTTCDWSNRNGSMLQWQTGSGSLSNWLGGPGRDSGAGDDAVKGGYVFFETSLVGASPDTRAAQNALLDSPVMDTTGAEGKCLSFSYYIDGLSAAGLRVLLHPLNNEGLQGGFDRVLWSTKDPTNQKWLEADVLYTFNSPHQVVFEGVAKDSSDAYRRYRGFVAIDNVSLKMGMGCKGHCTFEGGFCGWTNDEEDDFEWFLGRGSHNPSTGPATDRTSFMHGGMEGGYAYIDSSYPRRPGDIARLSSTEFEPTDPDSPLCLRFWTHMYGNGIGTLSILLNDIRENKEREIWSLSGEAGNAWYQAELPISSPNPFMIIISGKVGKNSLGDIALDDLSLSHGSCPTAPQIAAPMSGDCTFEVDECGWSNAGTRDRVDDIDWDRTSGQATRTSTHDHTLGSEKGFLMALARNNVQRPGSRAWFASLEMKPTTTPQCMSFWFVLNEPFIDNTGPSLGSLTVYTKNAKSVMTPVWRLYNHQGPEWRYAQALIPGTTEHMQIVFEGTWGSSRANGFIGFDDITFFSAACSTMPSGAYIRVGECRFERDTCDWYNDTTQEKSSASWRLATVSRRPANLPDKTFGAPEGYVYFDLFNQNVGGNPVRLVSPTIKAVQEQSLCFTFWFAVFGAGESAQLRVVRQDNSSSDNGEPAPQEKAKLELSLQLYYIIIIIMVWAFDAKLMDTTRPVWFPAQVAVDAHTDFHIILEGQATNGGFAVDDLMFSPGSCSTRPANATVKSEETQ</sequence>
<feature type="domain" description="MAM" evidence="2">
    <location>
        <begin position="599"/>
        <end position="786"/>
    </location>
</feature>
<dbReference type="Proteomes" id="UP000502823">
    <property type="component" value="Unassembled WGS sequence"/>
</dbReference>
<dbReference type="InterPro" id="IPR000998">
    <property type="entry name" value="MAM_dom"/>
</dbReference>
<keyword evidence="1" id="KW-0732">Signal</keyword>
<dbReference type="InterPro" id="IPR051560">
    <property type="entry name" value="MAM_domain-containing"/>
</dbReference>
<dbReference type="GO" id="GO:0016020">
    <property type="term" value="C:membrane"/>
    <property type="evidence" value="ECO:0007669"/>
    <property type="project" value="InterPro"/>
</dbReference>
<dbReference type="PANTHER" id="PTHR23282:SF101">
    <property type="entry name" value="MAM DOMAIN-CONTAINING PROTEIN"/>
    <property type="match status" value="1"/>
</dbReference>
<dbReference type="SMART" id="SM00137">
    <property type="entry name" value="MAM"/>
    <property type="match status" value="4"/>
</dbReference>
<proteinExistence type="predicted"/>
<dbReference type="Gene3D" id="2.60.120.200">
    <property type="match status" value="4"/>
</dbReference>
<dbReference type="PANTHER" id="PTHR23282">
    <property type="entry name" value="APICAL ENDOSOMAL GLYCOPROTEIN PRECURSOR"/>
    <property type="match status" value="1"/>
</dbReference>
<protein>
    <recommendedName>
        <fullName evidence="2">MAM domain-containing protein</fullName>
    </recommendedName>
</protein>
<evidence type="ECO:0000259" key="2">
    <source>
        <dbReference type="PROSITE" id="PS50060"/>
    </source>
</evidence>
<name>A0A6L2PJG5_COPFO</name>
<keyword evidence="4" id="KW-1185">Reference proteome</keyword>
<dbReference type="Pfam" id="PF00629">
    <property type="entry name" value="MAM"/>
    <property type="match status" value="4"/>
</dbReference>
<organism evidence="3 4">
    <name type="scientific">Coptotermes formosanus</name>
    <name type="common">Formosan subterranean termite</name>
    <dbReference type="NCBI Taxonomy" id="36987"/>
    <lineage>
        <taxon>Eukaryota</taxon>
        <taxon>Metazoa</taxon>
        <taxon>Ecdysozoa</taxon>
        <taxon>Arthropoda</taxon>
        <taxon>Hexapoda</taxon>
        <taxon>Insecta</taxon>
        <taxon>Pterygota</taxon>
        <taxon>Neoptera</taxon>
        <taxon>Polyneoptera</taxon>
        <taxon>Dictyoptera</taxon>
        <taxon>Blattodea</taxon>
        <taxon>Blattoidea</taxon>
        <taxon>Termitoidae</taxon>
        <taxon>Rhinotermitidae</taxon>
        <taxon>Coptotermes</taxon>
    </lineage>
</organism>
<dbReference type="InParanoid" id="A0A6L2PJG5"/>
<evidence type="ECO:0000313" key="3">
    <source>
        <dbReference type="EMBL" id="GFG30608.1"/>
    </source>
</evidence>
<gene>
    <name evidence="3" type="ORF">Cfor_05174</name>
</gene>
<feature type="domain" description="MAM" evidence="2">
    <location>
        <begin position="56"/>
        <end position="242"/>
    </location>
</feature>
<comment type="caution">
    <text evidence="3">The sequence shown here is derived from an EMBL/GenBank/DDBJ whole genome shotgun (WGS) entry which is preliminary data.</text>
</comment>
<feature type="domain" description="MAM" evidence="2">
    <location>
        <begin position="242"/>
        <end position="408"/>
    </location>
</feature>
<dbReference type="OrthoDB" id="409956at2759"/>
<dbReference type="AlphaFoldDB" id="A0A6L2PJG5"/>